<name>A0ABM9NXA8_9FLAO</name>
<evidence type="ECO:0000313" key="4">
    <source>
        <dbReference type="Proteomes" id="UP001497416"/>
    </source>
</evidence>
<dbReference type="InterPro" id="IPR006145">
    <property type="entry name" value="PsdUridine_synth_RsuA/RluA"/>
</dbReference>
<keyword evidence="1" id="KW-0694">RNA-binding</keyword>
<dbReference type="CDD" id="cd00165">
    <property type="entry name" value="S4"/>
    <property type="match status" value="1"/>
</dbReference>
<dbReference type="CDD" id="cd02869">
    <property type="entry name" value="PseudoU_synth_RluA_like"/>
    <property type="match status" value="1"/>
</dbReference>
<evidence type="ECO:0000313" key="3">
    <source>
        <dbReference type="EMBL" id="CAL2082752.1"/>
    </source>
</evidence>
<dbReference type="Pfam" id="PF00849">
    <property type="entry name" value="PseudoU_synth_2"/>
    <property type="match status" value="1"/>
</dbReference>
<evidence type="ECO:0000259" key="2">
    <source>
        <dbReference type="Pfam" id="PF00849"/>
    </source>
</evidence>
<organism evidence="3 4">
    <name type="scientific">Tenacibaculum platacis</name>
    <dbReference type="NCBI Taxonomy" id="3137852"/>
    <lineage>
        <taxon>Bacteria</taxon>
        <taxon>Pseudomonadati</taxon>
        <taxon>Bacteroidota</taxon>
        <taxon>Flavobacteriia</taxon>
        <taxon>Flavobacteriales</taxon>
        <taxon>Flavobacteriaceae</taxon>
        <taxon>Tenacibaculum</taxon>
    </lineage>
</organism>
<dbReference type="RefSeq" id="WP_348711369.1">
    <property type="nucleotide sequence ID" value="NZ_CAXIXY010000004.1"/>
</dbReference>
<dbReference type="Proteomes" id="UP001497416">
    <property type="component" value="Unassembled WGS sequence"/>
</dbReference>
<gene>
    <name evidence="3" type="ORF">T190607A01A_20021</name>
</gene>
<dbReference type="Gene3D" id="3.30.2350.10">
    <property type="entry name" value="Pseudouridine synthase"/>
    <property type="match status" value="1"/>
</dbReference>
<protein>
    <submittedName>
        <fullName evidence="3">RNA pseudouridine synthase</fullName>
    </submittedName>
</protein>
<proteinExistence type="predicted"/>
<dbReference type="PROSITE" id="PS01129">
    <property type="entry name" value="PSI_RLU"/>
    <property type="match status" value="1"/>
</dbReference>
<dbReference type="InterPro" id="IPR006224">
    <property type="entry name" value="PsdUridine_synth_RluA-like_CS"/>
</dbReference>
<dbReference type="EMBL" id="CAXIXY010000004">
    <property type="protein sequence ID" value="CAL2082752.1"/>
    <property type="molecule type" value="Genomic_DNA"/>
</dbReference>
<comment type="caution">
    <text evidence="3">The sequence shown here is derived from an EMBL/GenBank/DDBJ whole genome shotgun (WGS) entry which is preliminary data.</text>
</comment>
<dbReference type="InterPro" id="IPR050188">
    <property type="entry name" value="RluA_PseudoU_synthase"/>
</dbReference>
<evidence type="ECO:0000256" key="1">
    <source>
        <dbReference type="PROSITE-ProRule" id="PRU00182"/>
    </source>
</evidence>
<dbReference type="SUPFAM" id="SSF55174">
    <property type="entry name" value="Alpha-L RNA-binding motif"/>
    <property type="match status" value="1"/>
</dbReference>
<sequence>MKLKEKHISPLQETPIRLQEYAVGIFSTNPTKSGIKKAIKKGLVLVNGKVASTALYIVGGEIIELYQEEIKATDKQFIFPLEVIYEDDFLAVISKPSGIVVSGNSFATINNALEQNLKISSLKDAVIPRAVHRLDYPTSGLLLISKTNETTHYLSKLFEEKNISKTYHAITIGQMNDSGLIDIPVDEKESKSEFKVLQRIPSEKYKFLNLVELNPKTGRRHQLRKHLYGIGNPILGDKEYYIENLISYGNGLYLHATSLNFVHPSTKEEMKFTKELPKKFRRLFPNFSL</sequence>
<dbReference type="PANTHER" id="PTHR21600">
    <property type="entry name" value="MITOCHONDRIAL RNA PSEUDOURIDINE SYNTHASE"/>
    <property type="match status" value="1"/>
</dbReference>
<keyword evidence="4" id="KW-1185">Reference proteome</keyword>
<dbReference type="PROSITE" id="PS50889">
    <property type="entry name" value="S4"/>
    <property type="match status" value="1"/>
</dbReference>
<accession>A0ABM9NXA8</accession>
<reference evidence="3 4" key="1">
    <citation type="submission" date="2024-05" db="EMBL/GenBank/DDBJ databases">
        <authorList>
            <person name="Duchaud E."/>
        </authorList>
    </citation>
    <scope>NUCLEOTIDE SEQUENCE [LARGE SCALE GENOMIC DNA]</scope>
    <source>
        <strain evidence="3">Ena-SAMPLE-TAB-13-05-2024-13:56:06:370-140302</strain>
    </source>
</reference>
<dbReference type="InterPro" id="IPR020103">
    <property type="entry name" value="PsdUridine_synth_cat_dom_sf"/>
</dbReference>
<feature type="domain" description="Pseudouridine synthase RsuA/RluA-like" evidence="2">
    <location>
        <begin position="91"/>
        <end position="227"/>
    </location>
</feature>
<dbReference type="PANTHER" id="PTHR21600:SF86">
    <property type="entry name" value="PSEUDOURIDINE SYNTHASE RSUA_RLUA-LIKE DOMAIN-CONTAINING PROTEIN"/>
    <property type="match status" value="1"/>
</dbReference>
<dbReference type="SUPFAM" id="SSF55120">
    <property type="entry name" value="Pseudouridine synthase"/>
    <property type="match status" value="1"/>
</dbReference>